<keyword evidence="3" id="KW-0963">Cytoplasm</keyword>
<gene>
    <name evidence="5" type="primary">STPG1</name>
</gene>
<evidence type="ECO:0000256" key="4">
    <source>
        <dbReference type="ARBA" id="ARBA00023242"/>
    </source>
</evidence>
<evidence type="ECO:0000313" key="5">
    <source>
        <dbReference type="Ensembl" id="ENSPSIP00000017682.1"/>
    </source>
</evidence>
<evidence type="ECO:0000256" key="2">
    <source>
        <dbReference type="ARBA" id="ARBA00004496"/>
    </source>
</evidence>
<dbReference type="eggNOG" id="ENOG502R2KG">
    <property type="taxonomic scope" value="Eukaryota"/>
</dbReference>
<dbReference type="GO" id="GO:0003682">
    <property type="term" value="F:chromatin binding"/>
    <property type="evidence" value="ECO:0007669"/>
    <property type="project" value="TreeGrafter"/>
</dbReference>
<proteinExistence type="predicted"/>
<dbReference type="AlphaFoldDB" id="K7GBM1"/>
<dbReference type="GO" id="GO:0001939">
    <property type="term" value="C:female pronucleus"/>
    <property type="evidence" value="ECO:0007669"/>
    <property type="project" value="TreeGrafter"/>
</dbReference>
<keyword evidence="6" id="KW-1185">Reference proteome</keyword>
<dbReference type="GO" id="GO:0005739">
    <property type="term" value="C:mitochondrion"/>
    <property type="evidence" value="ECO:0007669"/>
    <property type="project" value="GOC"/>
</dbReference>
<accession>K7GBM1</accession>
<comment type="subcellular location">
    <subcellularLocation>
        <location evidence="2">Cytoplasm</location>
    </subcellularLocation>
    <subcellularLocation>
        <location evidence="1">Nucleus</location>
    </subcellularLocation>
</comment>
<reference evidence="6" key="2">
    <citation type="journal article" date="2013" name="Nat. Genet.">
        <title>The draft genomes of soft-shell turtle and green sea turtle yield insights into the development and evolution of the turtle-specific body plan.</title>
        <authorList>
            <person name="Wang Z."/>
            <person name="Pascual-Anaya J."/>
            <person name="Zadissa A."/>
            <person name="Li W."/>
            <person name="Niimura Y."/>
            <person name="Huang Z."/>
            <person name="Li C."/>
            <person name="White S."/>
            <person name="Xiong Z."/>
            <person name="Fang D."/>
            <person name="Wang B."/>
            <person name="Ming Y."/>
            <person name="Chen Y."/>
            <person name="Zheng Y."/>
            <person name="Kuraku S."/>
            <person name="Pignatelli M."/>
            <person name="Herrero J."/>
            <person name="Beal K."/>
            <person name="Nozawa M."/>
            <person name="Li Q."/>
            <person name="Wang J."/>
            <person name="Zhang H."/>
            <person name="Yu L."/>
            <person name="Shigenobu S."/>
            <person name="Wang J."/>
            <person name="Liu J."/>
            <person name="Flicek P."/>
            <person name="Searle S."/>
            <person name="Wang J."/>
            <person name="Kuratani S."/>
            <person name="Yin Y."/>
            <person name="Aken B."/>
            <person name="Zhang G."/>
            <person name="Irie N."/>
        </authorList>
    </citation>
    <scope>NUCLEOTIDE SEQUENCE [LARGE SCALE GENOMIC DNA]</scope>
    <source>
        <strain evidence="6">Daiwa-1</strain>
    </source>
</reference>
<dbReference type="OMA" id="GQYENPI"/>
<reference evidence="5" key="3">
    <citation type="submission" date="2025-08" db="UniProtKB">
        <authorList>
            <consortium name="Ensembl"/>
        </authorList>
    </citation>
    <scope>IDENTIFICATION</scope>
</reference>
<dbReference type="GO" id="GO:0042585">
    <property type="term" value="C:germinal vesicle"/>
    <property type="evidence" value="ECO:0007669"/>
    <property type="project" value="TreeGrafter"/>
</dbReference>
<dbReference type="PANTHER" id="PTHR35678:SF1">
    <property type="entry name" value="PROTEIN STPG4"/>
    <property type="match status" value="1"/>
</dbReference>
<dbReference type="Proteomes" id="UP000007267">
    <property type="component" value="Unassembled WGS sequence"/>
</dbReference>
<sequence>PLFKPSGCGTATGPAPLPTAAEGAPDLYLLDYKVSSIPYKYETRVIPNTEKKGFNSQAKRFQYNQNEIPGPGFYNVVHQPAEMNSTSLSTKGTGYFPSMDARLPCNRKPSYPAANAYDLSLAFQSKQDFSTGNSSMFQQPIAKKRVQKTTPAPNQYKASLDFCKQSNNVCARAVFVSRTPRGLSLDKADKWPSPCHYRINESLVQKSPRIPVSCFRSNTHRGAKVHNTSPGPAAYQLDKPTAAAKKPPSTRKQNLNFSAAAVPPPKNPPLPGPGQYEIVDYEGPPKHYISSAVFVSSTGRWTGNTSRQGLPGPGTYLPEVPGKQSFLYNVDNKWIPVL</sequence>
<reference evidence="6" key="1">
    <citation type="submission" date="2011-10" db="EMBL/GenBank/DDBJ databases">
        <authorList>
            <consortium name="Soft-shell Turtle Genome Consortium"/>
        </authorList>
    </citation>
    <scope>NUCLEOTIDE SEQUENCE [LARGE SCALE GENOMIC DNA]</scope>
    <source>
        <strain evidence="6">Daiwa-1</strain>
    </source>
</reference>
<dbReference type="GO" id="GO:0001940">
    <property type="term" value="C:male pronucleus"/>
    <property type="evidence" value="ECO:0007669"/>
    <property type="project" value="TreeGrafter"/>
</dbReference>
<dbReference type="GeneTree" id="ENSGT00390000011598"/>
<dbReference type="InterPro" id="IPR010736">
    <property type="entry name" value="SHIPPO-rpt"/>
</dbReference>
<dbReference type="Ensembl" id="ENSPSIT00000017761.1">
    <property type="protein sequence ID" value="ENSPSIP00000017682.1"/>
    <property type="gene ID" value="ENSPSIG00000015698.1"/>
</dbReference>
<name>K7GBM1_PELSI</name>
<keyword evidence="4" id="KW-0539">Nucleus</keyword>
<evidence type="ECO:0000256" key="1">
    <source>
        <dbReference type="ARBA" id="ARBA00004123"/>
    </source>
</evidence>
<dbReference type="EMBL" id="AGCU01135823">
    <property type="status" value="NOT_ANNOTATED_CDS"/>
    <property type="molecule type" value="Genomic_DNA"/>
</dbReference>
<dbReference type="HOGENOM" id="CLU_071847_0_0_1"/>
<dbReference type="GO" id="GO:0043065">
    <property type="term" value="P:positive regulation of apoptotic process"/>
    <property type="evidence" value="ECO:0007669"/>
    <property type="project" value="Ensembl"/>
</dbReference>
<dbReference type="GO" id="GO:0042393">
    <property type="term" value="F:histone binding"/>
    <property type="evidence" value="ECO:0007669"/>
    <property type="project" value="TreeGrafter"/>
</dbReference>
<dbReference type="Pfam" id="PF07004">
    <property type="entry name" value="SHIPPO-rpt"/>
    <property type="match status" value="2"/>
</dbReference>
<dbReference type="EMBL" id="AGCU01135824">
    <property type="status" value="NOT_ANNOTATED_CDS"/>
    <property type="molecule type" value="Genomic_DNA"/>
</dbReference>
<protein>
    <submittedName>
        <fullName evidence="5">Sperm tail PG-rich repeat containing 1</fullName>
    </submittedName>
</protein>
<dbReference type="EMBL" id="AGCU01135822">
    <property type="status" value="NOT_ANNOTATED_CDS"/>
    <property type="molecule type" value="Genomic_DNA"/>
</dbReference>
<evidence type="ECO:0000313" key="6">
    <source>
        <dbReference type="Proteomes" id="UP000007267"/>
    </source>
</evidence>
<dbReference type="PANTHER" id="PTHR35678">
    <property type="entry name" value="PROTEIN STPG4"/>
    <property type="match status" value="1"/>
</dbReference>
<dbReference type="GO" id="GO:1902110">
    <property type="term" value="P:positive regulation of mitochondrial membrane permeability involved in apoptotic process"/>
    <property type="evidence" value="ECO:0007669"/>
    <property type="project" value="Ensembl"/>
</dbReference>
<evidence type="ECO:0000256" key="3">
    <source>
        <dbReference type="ARBA" id="ARBA00022490"/>
    </source>
</evidence>
<dbReference type="GO" id="GO:0044727">
    <property type="term" value="P:epigenetic programing of male pronucleus"/>
    <property type="evidence" value="ECO:0007669"/>
    <property type="project" value="TreeGrafter"/>
</dbReference>
<reference evidence="5" key="4">
    <citation type="submission" date="2025-09" db="UniProtKB">
        <authorList>
            <consortium name="Ensembl"/>
        </authorList>
    </citation>
    <scope>IDENTIFICATION</scope>
</reference>
<organism evidence="5 6">
    <name type="scientific">Pelodiscus sinensis</name>
    <name type="common">Chinese softshell turtle</name>
    <name type="synonym">Trionyx sinensis</name>
    <dbReference type="NCBI Taxonomy" id="13735"/>
    <lineage>
        <taxon>Eukaryota</taxon>
        <taxon>Metazoa</taxon>
        <taxon>Chordata</taxon>
        <taxon>Craniata</taxon>
        <taxon>Vertebrata</taxon>
        <taxon>Euteleostomi</taxon>
        <taxon>Archelosauria</taxon>
        <taxon>Testudinata</taxon>
        <taxon>Testudines</taxon>
        <taxon>Cryptodira</taxon>
        <taxon>Trionychia</taxon>
        <taxon>Trionychidae</taxon>
        <taxon>Pelodiscus</taxon>
    </lineage>
</organism>